<dbReference type="Proteomes" id="UP001287282">
    <property type="component" value="Unassembled WGS sequence"/>
</dbReference>
<comment type="caution">
    <text evidence="1">The sequence shown here is derived from an EMBL/GenBank/DDBJ whole genome shotgun (WGS) entry which is preliminary data.</text>
</comment>
<feature type="non-terminal residue" evidence="1">
    <location>
        <position position="1"/>
    </location>
</feature>
<keyword evidence="2" id="KW-1185">Reference proteome</keyword>
<dbReference type="RefSeq" id="WP_317123733.1">
    <property type="nucleotide sequence ID" value="NZ_JAWJBA010000011.1"/>
</dbReference>
<accession>A0ABU3XFA6</accession>
<name>A0ABU3XFA6_9BACI</name>
<gene>
    <name evidence="1" type="ORF">RYX56_19650</name>
</gene>
<organism evidence="1 2">
    <name type="scientific">Alkalihalophilus lindianensis</name>
    <dbReference type="NCBI Taxonomy" id="1630542"/>
    <lineage>
        <taxon>Bacteria</taxon>
        <taxon>Bacillati</taxon>
        <taxon>Bacillota</taxon>
        <taxon>Bacilli</taxon>
        <taxon>Bacillales</taxon>
        <taxon>Bacillaceae</taxon>
        <taxon>Alkalihalophilus</taxon>
    </lineage>
</organism>
<reference evidence="1 2" key="1">
    <citation type="submission" date="2023-10" db="EMBL/GenBank/DDBJ databases">
        <title>Screening of Alkalihalobacillus lindianensis BZ-TG-R113 and Its Alleviation of Salt Stress on Rapeseed Growth.</title>
        <authorList>
            <person name="Zhao B."/>
            <person name="Guo T."/>
        </authorList>
    </citation>
    <scope>NUCLEOTIDE SEQUENCE [LARGE SCALE GENOMIC DNA]</scope>
    <source>
        <strain evidence="1 2">BZ-TG-R113</strain>
    </source>
</reference>
<proteinExistence type="predicted"/>
<sequence>VLKIDEISCISISLGFCSVFKELFRLSLLATLLSYQIKILKSTTFFEIISCCCLSFLATEITLPANSTTVNRKFENN</sequence>
<protein>
    <submittedName>
        <fullName evidence="1">Uncharacterized protein</fullName>
    </submittedName>
</protein>
<evidence type="ECO:0000313" key="2">
    <source>
        <dbReference type="Proteomes" id="UP001287282"/>
    </source>
</evidence>
<evidence type="ECO:0000313" key="1">
    <source>
        <dbReference type="EMBL" id="MDV2686577.1"/>
    </source>
</evidence>
<dbReference type="EMBL" id="JAWJBA010000011">
    <property type="protein sequence ID" value="MDV2686577.1"/>
    <property type="molecule type" value="Genomic_DNA"/>
</dbReference>